<keyword evidence="2" id="KW-0472">Membrane</keyword>
<evidence type="ECO:0000256" key="2">
    <source>
        <dbReference type="SAM" id="Phobius"/>
    </source>
</evidence>
<keyword evidence="2" id="KW-0812">Transmembrane</keyword>
<dbReference type="EMBL" id="AP027729">
    <property type="protein sequence ID" value="BDZ42233.1"/>
    <property type="molecule type" value="Genomic_DNA"/>
</dbReference>
<name>A0ABM8G2G7_9CELL</name>
<keyword evidence="4" id="KW-1185">Reference proteome</keyword>
<feature type="transmembrane region" description="Helical" evidence="2">
    <location>
        <begin position="39"/>
        <end position="63"/>
    </location>
</feature>
<keyword evidence="2" id="KW-1133">Transmembrane helix</keyword>
<proteinExistence type="predicted"/>
<organism evidence="3 4">
    <name type="scientific">Paraoerskovia sediminicola</name>
    <dbReference type="NCBI Taxonomy" id="1138587"/>
    <lineage>
        <taxon>Bacteria</taxon>
        <taxon>Bacillati</taxon>
        <taxon>Actinomycetota</taxon>
        <taxon>Actinomycetes</taxon>
        <taxon>Micrococcales</taxon>
        <taxon>Cellulomonadaceae</taxon>
        <taxon>Paraoerskovia</taxon>
    </lineage>
</organism>
<evidence type="ECO:0000313" key="4">
    <source>
        <dbReference type="Proteomes" id="UP001321475"/>
    </source>
</evidence>
<evidence type="ECO:0000313" key="3">
    <source>
        <dbReference type="EMBL" id="BDZ42233.1"/>
    </source>
</evidence>
<evidence type="ECO:0000256" key="1">
    <source>
        <dbReference type="SAM" id="MobiDB-lite"/>
    </source>
</evidence>
<sequence length="200" mass="21323">MKTRGLLRFGLFVLGGALLATSVWVGLWSGEAVVGNHWLYAVLLAAGFTLGLVLLGYLVVLLYRDGGGGDPLARPAPPRRRRILPSLGLGTVWTIVAVVSVGLTAAIIRFEPHVATRDGLEAYGTSAVIRLQDDEAWFSLVPRGPGENPCPSRTARGTARRPASRSRRPVSWSTPTTRSTPVRTRGPSGRSPRPGTSSSC</sequence>
<reference evidence="4" key="1">
    <citation type="journal article" date="2019" name="Int. J. Syst. Evol. Microbiol.">
        <title>The Global Catalogue of Microorganisms (GCM) 10K type strain sequencing project: providing services to taxonomists for standard genome sequencing and annotation.</title>
        <authorList>
            <consortium name="The Broad Institute Genomics Platform"/>
            <consortium name="The Broad Institute Genome Sequencing Center for Infectious Disease"/>
            <person name="Wu L."/>
            <person name="Ma J."/>
        </authorList>
    </citation>
    <scope>NUCLEOTIDE SEQUENCE [LARGE SCALE GENOMIC DNA]</scope>
    <source>
        <strain evidence="4">NBRC 108565</strain>
    </source>
</reference>
<feature type="region of interest" description="Disordered" evidence="1">
    <location>
        <begin position="142"/>
        <end position="200"/>
    </location>
</feature>
<gene>
    <name evidence="3" type="ORF">GCM10025865_15320</name>
</gene>
<feature type="transmembrane region" description="Helical" evidence="2">
    <location>
        <begin position="83"/>
        <end position="108"/>
    </location>
</feature>
<feature type="transmembrane region" description="Helical" evidence="2">
    <location>
        <begin position="7"/>
        <end position="27"/>
    </location>
</feature>
<accession>A0ABM8G2G7</accession>
<feature type="compositionally biased region" description="Low complexity" evidence="1">
    <location>
        <begin position="169"/>
        <end position="200"/>
    </location>
</feature>
<feature type="compositionally biased region" description="Basic residues" evidence="1">
    <location>
        <begin position="158"/>
        <end position="168"/>
    </location>
</feature>
<dbReference type="RefSeq" id="WP_286219233.1">
    <property type="nucleotide sequence ID" value="NZ_AP027729.1"/>
</dbReference>
<dbReference type="Proteomes" id="UP001321475">
    <property type="component" value="Chromosome"/>
</dbReference>
<protein>
    <submittedName>
        <fullName evidence="3">Uncharacterized protein</fullName>
    </submittedName>
</protein>